<keyword evidence="1" id="KW-0472">Membrane</keyword>
<reference evidence="2 3" key="1">
    <citation type="submission" date="2015-02" db="EMBL/GenBank/DDBJ databases">
        <title>Draft genome of a novel marine cyanobacterium (Chroococcales) isolated from South Atlantic Ocean.</title>
        <authorList>
            <person name="Rigonato J."/>
            <person name="Alvarenga D.O."/>
            <person name="Branco L.H."/>
            <person name="Varani A.M."/>
            <person name="Brandini F.P."/>
            <person name="Fiore M.F."/>
        </authorList>
    </citation>
    <scope>NUCLEOTIDE SEQUENCE [LARGE SCALE GENOMIC DNA]</scope>
    <source>
        <strain evidence="2 3">CENA595</strain>
    </source>
</reference>
<feature type="transmembrane region" description="Helical" evidence="1">
    <location>
        <begin position="150"/>
        <end position="168"/>
    </location>
</feature>
<name>A0A0D8ZRC2_9CYAN</name>
<feature type="transmembrane region" description="Helical" evidence="1">
    <location>
        <begin position="175"/>
        <end position="196"/>
    </location>
</feature>
<feature type="transmembrane region" description="Helical" evidence="1">
    <location>
        <begin position="66"/>
        <end position="86"/>
    </location>
</feature>
<dbReference type="OrthoDB" id="565087at2"/>
<keyword evidence="1" id="KW-0812">Transmembrane</keyword>
<accession>A0A0D8ZRC2</accession>
<feature type="transmembrane region" description="Helical" evidence="1">
    <location>
        <begin position="39"/>
        <end position="60"/>
    </location>
</feature>
<dbReference type="RefSeq" id="WP_045055451.1">
    <property type="nucleotide sequence ID" value="NZ_CAWMDP010000060.1"/>
</dbReference>
<keyword evidence="1" id="KW-1133">Transmembrane helix</keyword>
<evidence type="ECO:0000313" key="3">
    <source>
        <dbReference type="Proteomes" id="UP000032452"/>
    </source>
</evidence>
<comment type="caution">
    <text evidence="2">The sequence shown here is derived from an EMBL/GenBank/DDBJ whole genome shotgun (WGS) entry which is preliminary data.</text>
</comment>
<sequence length="202" mass="22564">MKHDAARDMGVWQTIRDALTLNPRLSKSVQGNQKTRRTAFAIVLLAALSRSLGSTVISLLNRATLPILLVTLVLGIFTVIIGYYFWTFTIWKLGQWSTFSRREPPGTALTSLKFNPPTYRELLIPVGFAYSPQILDVVTIIPLFGRPIELILAAWTLLAVTIAVHRVMRIAILQAAIISFVSFPVIQIVSTAIQVMSQQFRN</sequence>
<evidence type="ECO:0000256" key="1">
    <source>
        <dbReference type="SAM" id="Phobius"/>
    </source>
</evidence>
<dbReference type="EMBL" id="JYON01000015">
    <property type="protein sequence ID" value="KJH71064.1"/>
    <property type="molecule type" value="Genomic_DNA"/>
</dbReference>
<proteinExistence type="predicted"/>
<organism evidence="2 3">
    <name type="scientific">Aliterella atlantica CENA595</name>
    <dbReference type="NCBI Taxonomy" id="1618023"/>
    <lineage>
        <taxon>Bacteria</taxon>
        <taxon>Bacillati</taxon>
        <taxon>Cyanobacteriota</taxon>
        <taxon>Cyanophyceae</taxon>
        <taxon>Chroococcidiopsidales</taxon>
        <taxon>Aliterellaceae</taxon>
        <taxon>Aliterella</taxon>
    </lineage>
</organism>
<dbReference type="STRING" id="1618023.UH38_14880"/>
<dbReference type="PATRIC" id="fig|1618023.3.peg.5377"/>
<dbReference type="Proteomes" id="UP000032452">
    <property type="component" value="Unassembled WGS sequence"/>
</dbReference>
<dbReference type="AlphaFoldDB" id="A0A0D8ZRC2"/>
<keyword evidence="3" id="KW-1185">Reference proteome</keyword>
<protein>
    <recommendedName>
        <fullName evidence="4">Yip1 domain-containing protein</fullName>
    </recommendedName>
</protein>
<gene>
    <name evidence="2" type="ORF">UH38_14880</name>
</gene>
<evidence type="ECO:0008006" key="4">
    <source>
        <dbReference type="Google" id="ProtNLM"/>
    </source>
</evidence>
<evidence type="ECO:0000313" key="2">
    <source>
        <dbReference type="EMBL" id="KJH71064.1"/>
    </source>
</evidence>